<accession>A0A4P9Z5P9</accession>
<dbReference type="Proteomes" id="UP000278143">
    <property type="component" value="Unassembled WGS sequence"/>
</dbReference>
<evidence type="ECO:0000313" key="3">
    <source>
        <dbReference type="Proteomes" id="UP000278143"/>
    </source>
</evidence>
<protein>
    <submittedName>
        <fullName evidence="2">Uncharacterized protein</fullName>
    </submittedName>
</protein>
<proteinExistence type="predicted"/>
<evidence type="ECO:0000313" key="2">
    <source>
        <dbReference type="EMBL" id="RKP27131.1"/>
    </source>
</evidence>
<dbReference type="EMBL" id="KZ989264">
    <property type="protein sequence ID" value="RKP27131.1"/>
    <property type="molecule type" value="Genomic_DNA"/>
</dbReference>
<reference evidence="3" key="1">
    <citation type="journal article" date="2018" name="Nat. Microbiol.">
        <title>Leveraging single-cell genomics to expand the fungal tree of life.</title>
        <authorList>
            <person name="Ahrendt S.R."/>
            <person name="Quandt C.A."/>
            <person name="Ciobanu D."/>
            <person name="Clum A."/>
            <person name="Salamov A."/>
            <person name="Andreopoulos B."/>
            <person name="Cheng J.F."/>
            <person name="Woyke T."/>
            <person name="Pelin A."/>
            <person name="Henrissat B."/>
            <person name="Reynolds N.K."/>
            <person name="Benny G.L."/>
            <person name="Smith M.E."/>
            <person name="James T.Y."/>
            <person name="Grigoriev I.V."/>
        </authorList>
    </citation>
    <scope>NUCLEOTIDE SEQUENCE [LARGE SCALE GENOMIC DNA]</scope>
    <source>
        <strain evidence="3">Benny S71-1</strain>
    </source>
</reference>
<sequence>MASVNTVPSGNALLMVAVVPIPLALHSLLSAGNMLGNASAAAASGKADVASMASPVPGTAPHHDEKPSTSSSSSSSQTPPMTGLQGTLWDVVRRLQNSLTDDDYDTANSVFGIDKDGHIQLQLPSWSWPQLPWYATRDGVADALAQARQALPAVVGATACTAAIAYRQPRLGLRYAAGRLQSGLAPWIGSGIAGILSKPAALATAAGSVPLLLVALPSYYAYLALSEAARIALELGSDARQLATIVQMIVDRCEPVFRAADGLPVDVAMRVIALGLKQHLPGHVAAVVKQAVYVSSFTGNMSARLTKVLEAAAEWARGEQGRQMLDQLVRITEAESTTQSSKTPCAA</sequence>
<organism evidence="2 3">
    <name type="scientific">Syncephalis pseudoplumigaleata</name>
    <dbReference type="NCBI Taxonomy" id="1712513"/>
    <lineage>
        <taxon>Eukaryota</taxon>
        <taxon>Fungi</taxon>
        <taxon>Fungi incertae sedis</taxon>
        <taxon>Zoopagomycota</taxon>
        <taxon>Zoopagomycotina</taxon>
        <taxon>Zoopagomycetes</taxon>
        <taxon>Zoopagales</taxon>
        <taxon>Piptocephalidaceae</taxon>
        <taxon>Syncephalis</taxon>
    </lineage>
</organism>
<keyword evidence="3" id="KW-1185">Reference proteome</keyword>
<dbReference type="AlphaFoldDB" id="A0A4P9Z5P9"/>
<feature type="region of interest" description="Disordered" evidence="1">
    <location>
        <begin position="51"/>
        <end position="84"/>
    </location>
</feature>
<evidence type="ECO:0000256" key="1">
    <source>
        <dbReference type="SAM" id="MobiDB-lite"/>
    </source>
</evidence>
<dbReference type="OrthoDB" id="10391452at2759"/>
<gene>
    <name evidence="2" type="ORF">SYNPS1DRAFT_27208</name>
</gene>
<name>A0A4P9Z5P9_9FUNG</name>